<reference evidence="2 3" key="1">
    <citation type="submission" date="2018-07" db="EMBL/GenBank/DDBJ databases">
        <title>Genomic Encyclopedia of Type Strains, Phase IV (KMG-IV): sequencing the most valuable type-strain genomes for metagenomic binning, comparative biology and taxonomic classification.</title>
        <authorList>
            <person name="Goeker M."/>
        </authorList>
    </citation>
    <scope>NUCLEOTIDE SEQUENCE [LARGE SCALE GENOMIC DNA]</scope>
    <source>
        <strain evidence="2 3">DSM 5603</strain>
    </source>
</reference>
<dbReference type="Proteomes" id="UP000254958">
    <property type="component" value="Unassembled WGS sequence"/>
</dbReference>
<dbReference type="InterPro" id="IPR043137">
    <property type="entry name" value="GGT_ssub_C"/>
</dbReference>
<dbReference type="Pfam" id="PF01019">
    <property type="entry name" value="G_glu_transpept"/>
    <property type="match status" value="1"/>
</dbReference>
<evidence type="ECO:0000313" key="2">
    <source>
        <dbReference type="EMBL" id="RDI36351.1"/>
    </source>
</evidence>
<keyword evidence="3" id="KW-1185">Reference proteome</keyword>
<dbReference type="SUPFAM" id="SSF56235">
    <property type="entry name" value="N-terminal nucleophile aminohydrolases (Ntn hydrolases)"/>
    <property type="match status" value="1"/>
</dbReference>
<dbReference type="AlphaFoldDB" id="A0A370FXK1"/>
<dbReference type="Gene3D" id="3.60.20.40">
    <property type="match status" value="1"/>
</dbReference>
<evidence type="ECO:0000313" key="3">
    <source>
        <dbReference type="Proteomes" id="UP000254958"/>
    </source>
</evidence>
<dbReference type="Proteomes" id="UP000562982">
    <property type="component" value="Unassembled WGS sequence"/>
</dbReference>
<comment type="caution">
    <text evidence="2">The sequence shown here is derived from an EMBL/GenBank/DDBJ whole genome shotgun (WGS) entry which is preliminary data.</text>
</comment>
<dbReference type="InterPro" id="IPR052896">
    <property type="entry name" value="GGT-like_enzyme"/>
</dbReference>
<keyword evidence="2" id="KW-0808">Transferase</keyword>
<dbReference type="PANTHER" id="PTHR43881:SF1">
    <property type="entry name" value="GAMMA-GLUTAMYLTRANSPEPTIDASE (AFU_ORTHOLOGUE AFUA_4G13580)"/>
    <property type="match status" value="1"/>
</dbReference>
<protein>
    <submittedName>
        <fullName evidence="2">Gamma-glutamyltransferase 2</fullName>
    </submittedName>
    <submittedName>
        <fullName evidence="1">Gamma-glutamyltransferase family protein</fullName>
    </submittedName>
</protein>
<dbReference type="GO" id="GO:0016740">
    <property type="term" value="F:transferase activity"/>
    <property type="evidence" value="ECO:0007669"/>
    <property type="project" value="UniProtKB-KW"/>
</dbReference>
<dbReference type="EMBL" id="JABEQI010000008">
    <property type="protein sequence ID" value="MBB2187387.1"/>
    <property type="molecule type" value="Genomic_DNA"/>
</dbReference>
<evidence type="ECO:0000313" key="1">
    <source>
        <dbReference type="EMBL" id="MBB2187387.1"/>
    </source>
</evidence>
<dbReference type="EMBL" id="QQAW01000010">
    <property type="protein sequence ID" value="RDI36351.1"/>
    <property type="molecule type" value="Genomic_DNA"/>
</dbReference>
<name>A0A370FXK1_GLULI</name>
<dbReference type="InterPro" id="IPR043138">
    <property type="entry name" value="GGT_lsub"/>
</dbReference>
<gene>
    <name evidence="2" type="ORF">C7453_11018</name>
    <name evidence="1" type="ORF">HLH32_13565</name>
</gene>
<reference evidence="1 4" key="2">
    <citation type="submission" date="2020-04" db="EMBL/GenBank/DDBJ databases">
        <title>Description of novel Gluconacetobacter.</title>
        <authorList>
            <person name="Sombolestani A."/>
        </authorList>
    </citation>
    <scope>NUCLEOTIDE SEQUENCE [LARGE SCALE GENOMIC DNA]</scope>
    <source>
        <strain evidence="1 4">LMG 1382</strain>
    </source>
</reference>
<organism evidence="2 3">
    <name type="scientific">Gluconacetobacter liquefaciens</name>
    <name type="common">Acetobacter liquefaciens</name>
    <dbReference type="NCBI Taxonomy" id="89584"/>
    <lineage>
        <taxon>Bacteria</taxon>
        <taxon>Pseudomonadati</taxon>
        <taxon>Pseudomonadota</taxon>
        <taxon>Alphaproteobacteria</taxon>
        <taxon>Acetobacterales</taxon>
        <taxon>Acetobacteraceae</taxon>
        <taxon>Gluconacetobacter</taxon>
    </lineage>
</organism>
<sequence length="590" mass="63417">MTSFLTRPELSGTFGAVASTHWLASSVGQAVLERGGNAFDAAVAAGFALWVAEPHLNGPAGDAPIIVSHAETGRQHVICGQGVAPAGATIDAYHALGLDEIPGTGHLAAVVPGAFDAWCLMLREFGSWDFVDVIEYAIFYAVRGVPVMPQMVATIASVESLFREHWPENARTFMPDGNVPAVGSLLCRPVLAETFERLKSAATGATREDRIDAVRHAWYNGFVAEAIDRFCRIPMMDSSGTAHVGFLTSADLASWRATVEEPVSLRDGRYTVLKCGAWSQGPVFLQQLALMQGFDVTGMDPCGADFLHTVTECAKLAYADREAFYGDSPDVPLVTLLSDGYNTVRRGLIGDRASLELRPGHPEGKTPEFGFWPVAQLDGGNASGVGEPTVSNMGVTKGDTCHIDVVDAQGNMVSATPSGGWLQSAPVIPELGFGLGSRAQMFSLRLGHSNVLMPGKRPRTTLTPSFVLKDGKPWMAFGTPGGDQQDQWSFIFYMRMTRFGMNIQEAIDAPSFHSEHWPGSFWPHIAHPGRLVVEGRFGANVVDDLRGRGHDVVVGGDWSEGRLSAVRREADGRLYAGANPRGMQGYAVAR</sequence>
<dbReference type="RefSeq" id="WP_114728480.1">
    <property type="nucleotide sequence ID" value="NZ_BJMI01000012.1"/>
</dbReference>
<proteinExistence type="predicted"/>
<dbReference type="Gene3D" id="1.10.246.130">
    <property type="match status" value="1"/>
</dbReference>
<evidence type="ECO:0000313" key="4">
    <source>
        <dbReference type="Proteomes" id="UP000562982"/>
    </source>
</evidence>
<dbReference type="InterPro" id="IPR029055">
    <property type="entry name" value="Ntn_hydrolases_N"/>
</dbReference>
<accession>A0A370FXK1</accession>
<dbReference type="OrthoDB" id="9781342at2"/>
<dbReference type="PANTHER" id="PTHR43881">
    <property type="entry name" value="GAMMA-GLUTAMYLTRANSPEPTIDASE (AFU_ORTHOLOGUE AFUA_4G13580)"/>
    <property type="match status" value="1"/>
</dbReference>
<dbReference type="PRINTS" id="PR01210">
    <property type="entry name" value="GGTRANSPTASE"/>
</dbReference>